<feature type="compositionally biased region" description="Low complexity" evidence="1">
    <location>
        <begin position="143"/>
        <end position="176"/>
    </location>
</feature>
<dbReference type="STRING" id="7868.ENSCMIP00000000768"/>
<keyword evidence="4" id="KW-1185">Reference proteome</keyword>
<reference evidence="3" key="5">
    <citation type="submission" date="2025-09" db="UniProtKB">
        <authorList>
            <consortium name="Ensembl"/>
        </authorList>
    </citation>
    <scope>IDENTIFICATION</scope>
</reference>
<dbReference type="OMA" id="CCKSYEL"/>
<dbReference type="PANTHER" id="PTHR45851">
    <property type="entry name" value="MYC PROTO-ONCOGENE"/>
    <property type="match status" value="1"/>
</dbReference>
<evidence type="ECO:0000313" key="4">
    <source>
        <dbReference type="Proteomes" id="UP000314986"/>
    </source>
</evidence>
<dbReference type="Proteomes" id="UP000314986">
    <property type="component" value="Unassembled WGS sequence"/>
</dbReference>
<dbReference type="InterPro" id="IPR002418">
    <property type="entry name" value="Tscrpt_reg_Myc"/>
</dbReference>
<feature type="domain" description="Transcription regulator Myc N-terminal" evidence="2">
    <location>
        <begin position="60"/>
        <end position="168"/>
    </location>
</feature>
<dbReference type="Pfam" id="PF01056">
    <property type="entry name" value="Myc_N"/>
    <property type="match status" value="1"/>
</dbReference>
<name>A0A4W3GC13_CALMI</name>
<feature type="region of interest" description="Disordered" evidence="1">
    <location>
        <begin position="141"/>
        <end position="176"/>
    </location>
</feature>
<reference evidence="4" key="2">
    <citation type="journal article" date="2007" name="PLoS Biol.">
        <title>Survey sequencing and comparative analysis of the elephant shark (Callorhinchus milii) genome.</title>
        <authorList>
            <person name="Venkatesh B."/>
            <person name="Kirkness E.F."/>
            <person name="Loh Y.H."/>
            <person name="Halpern A.L."/>
            <person name="Lee A.P."/>
            <person name="Johnson J."/>
            <person name="Dandona N."/>
            <person name="Viswanathan L.D."/>
            <person name="Tay A."/>
            <person name="Venter J.C."/>
            <person name="Strausberg R.L."/>
            <person name="Brenner S."/>
        </authorList>
    </citation>
    <scope>NUCLEOTIDE SEQUENCE [LARGE SCALE GENOMIC DNA]</scope>
</reference>
<dbReference type="AlphaFoldDB" id="A0A4W3GC13"/>
<proteinExistence type="predicted"/>
<protein>
    <recommendedName>
        <fullName evidence="2">Transcription regulator Myc N-terminal domain-containing protein</fullName>
    </recommendedName>
</protein>
<dbReference type="InParanoid" id="A0A4W3GC13"/>
<accession>A0A4W3GC13</accession>
<dbReference type="GO" id="GO:0003700">
    <property type="term" value="F:DNA-binding transcription factor activity"/>
    <property type="evidence" value="ECO:0007669"/>
    <property type="project" value="InterPro"/>
</dbReference>
<reference evidence="4" key="1">
    <citation type="journal article" date="2006" name="Science">
        <title>Ancient noncoding elements conserved in the human genome.</title>
        <authorList>
            <person name="Venkatesh B."/>
            <person name="Kirkness E.F."/>
            <person name="Loh Y.H."/>
            <person name="Halpern A.L."/>
            <person name="Lee A.P."/>
            <person name="Johnson J."/>
            <person name="Dandona N."/>
            <person name="Viswanathan L.D."/>
            <person name="Tay A."/>
            <person name="Venter J.C."/>
            <person name="Strausberg R.L."/>
            <person name="Brenner S."/>
        </authorList>
    </citation>
    <scope>NUCLEOTIDE SEQUENCE [LARGE SCALE GENOMIC DNA]</scope>
</reference>
<dbReference type="PRINTS" id="PR00044">
    <property type="entry name" value="LEUZIPPRMYC"/>
</dbReference>
<organism evidence="3 4">
    <name type="scientific">Callorhinchus milii</name>
    <name type="common">Ghost shark</name>
    <dbReference type="NCBI Taxonomy" id="7868"/>
    <lineage>
        <taxon>Eukaryota</taxon>
        <taxon>Metazoa</taxon>
        <taxon>Chordata</taxon>
        <taxon>Craniata</taxon>
        <taxon>Vertebrata</taxon>
        <taxon>Chondrichthyes</taxon>
        <taxon>Holocephali</taxon>
        <taxon>Chimaeriformes</taxon>
        <taxon>Callorhinchidae</taxon>
        <taxon>Callorhinchus</taxon>
    </lineage>
</organism>
<feature type="compositionally biased region" description="Low complexity" evidence="1">
    <location>
        <begin position="74"/>
        <end position="89"/>
    </location>
</feature>
<dbReference type="InterPro" id="IPR050433">
    <property type="entry name" value="Myc_transcription_factors"/>
</dbReference>
<dbReference type="GeneTree" id="ENSGT00940000158432"/>
<dbReference type="Ensembl" id="ENSCMIT00000000817.1">
    <property type="protein sequence ID" value="ENSCMIP00000000768.1"/>
    <property type="gene ID" value="ENSCMIG00000000528.1"/>
</dbReference>
<evidence type="ECO:0000313" key="3">
    <source>
        <dbReference type="Ensembl" id="ENSCMIP00000000768.1"/>
    </source>
</evidence>
<feature type="region of interest" description="Disordered" evidence="1">
    <location>
        <begin position="72"/>
        <end position="95"/>
    </location>
</feature>
<evidence type="ECO:0000256" key="1">
    <source>
        <dbReference type="SAM" id="MobiDB-lite"/>
    </source>
</evidence>
<reference evidence="4" key="3">
    <citation type="journal article" date="2014" name="Nature">
        <title>Elephant shark genome provides unique insights into gnathostome evolution.</title>
        <authorList>
            <consortium name="International Elephant Shark Genome Sequencing Consortium"/>
            <person name="Venkatesh B."/>
            <person name="Lee A.P."/>
            <person name="Ravi V."/>
            <person name="Maurya A.K."/>
            <person name="Lian M.M."/>
            <person name="Swann J.B."/>
            <person name="Ohta Y."/>
            <person name="Flajnik M.F."/>
            <person name="Sutoh Y."/>
            <person name="Kasahara M."/>
            <person name="Hoon S."/>
            <person name="Gangu V."/>
            <person name="Roy S.W."/>
            <person name="Irimia M."/>
            <person name="Korzh V."/>
            <person name="Kondrychyn I."/>
            <person name="Lim Z.W."/>
            <person name="Tay B.H."/>
            <person name="Tohari S."/>
            <person name="Kong K.W."/>
            <person name="Ho S."/>
            <person name="Lorente-Galdos B."/>
            <person name="Quilez J."/>
            <person name="Marques-Bonet T."/>
            <person name="Raney B.J."/>
            <person name="Ingham P.W."/>
            <person name="Tay A."/>
            <person name="Hillier L.W."/>
            <person name="Minx P."/>
            <person name="Boehm T."/>
            <person name="Wilson R.K."/>
            <person name="Brenner S."/>
            <person name="Warren W.C."/>
        </authorList>
    </citation>
    <scope>NUCLEOTIDE SEQUENCE [LARGE SCALE GENOMIC DNA]</scope>
</reference>
<evidence type="ECO:0000259" key="2">
    <source>
        <dbReference type="Pfam" id="PF01056"/>
    </source>
</evidence>
<reference evidence="3" key="4">
    <citation type="submission" date="2025-08" db="UniProtKB">
        <authorList>
            <consortium name="Ensembl"/>
        </authorList>
    </citation>
    <scope>IDENTIFICATION</scope>
</reference>
<dbReference type="InterPro" id="IPR012682">
    <property type="entry name" value="Tscrpt_reg_Myc_N"/>
</dbReference>
<sequence>MAIPAASCPPVPAPCCSPSAAAVAAASSSFSIRLPCCKSYELEYDSYQPYFYPDDYGPEKFELLPTPPLSPSRAGLAAGRAAGQEEGAAGAAGGGGEDWVSELLLLDEDQGPRNLNAIILQDCMWSGFSAREKLEKVVSDKLQAAAAQHQPQAQGTPTPPAATAAAAAPPTHLTLT</sequence>